<protein>
    <submittedName>
        <fullName evidence="1">Uncharacterized protein</fullName>
    </submittedName>
</protein>
<accession>F3YVM1</accession>
<dbReference type="AlphaFoldDB" id="F3YVM1"/>
<evidence type="ECO:0000313" key="1">
    <source>
        <dbReference type="EMBL" id="EGJ48757.1"/>
    </source>
</evidence>
<dbReference type="RefSeq" id="WP_005988364.1">
    <property type="nucleotide sequence ID" value="NC_016629.1"/>
</dbReference>
<proteinExistence type="predicted"/>
<reference evidence="1 2" key="1">
    <citation type="journal article" date="2011" name="J. Bacteriol.">
        <title>Genome sequence of the mercury-methylating and pleomorphic Desulfovibrio africanus Strain Walvis Bay.</title>
        <authorList>
            <person name="Brown S.D."/>
            <person name="Wall J.D."/>
            <person name="Kucken A.M."/>
            <person name="Gilmour C.C."/>
            <person name="Podar M."/>
            <person name="Brandt C.C."/>
            <person name="Teshima H."/>
            <person name="Detter J.C."/>
            <person name="Han C.S."/>
            <person name="Land M.L."/>
            <person name="Lucas S."/>
            <person name="Han J."/>
            <person name="Pennacchio L."/>
            <person name="Nolan M."/>
            <person name="Pitluck S."/>
            <person name="Woyke T."/>
            <person name="Goodwin L."/>
            <person name="Palumbo A.V."/>
            <person name="Elias D.A."/>
        </authorList>
    </citation>
    <scope>NUCLEOTIDE SEQUENCE [LARGE SCALE GENOMIC DNA]</scope>
    <source>
        <strain evidence="1 2">Walvis Bay</strain>
    </source>
</reference>
<dbReference type="HOGENOM" id="CLU_2552666_0_0_7"/>
<dbReference type="KEGG" id="daf:Desaf_0402"/>
<sequence>MADKRFWEMSKDEIDDWVDSRGLEAWKEKINADRGEAPGIMQAWPNPWVKANWDVKRQNIMRNLAPDLAGLRQREAESNGRA</sequence>
<dbReference type="EMBL" id="CP003221">
    <property type="protein sequence ID" value="EGJ48757.1"/>
    <property type="molecule type" value="Genomic_DNA"/>
</dbReference>
<name>F3YVM1_DESAF</name>
<gene>
    <name evidence="1" type="ORF">Desaf_0402</name>
</gene>
<keyword evidence="2" id="KW-1185">Reference proteome</keyword>
<organism evidence="1 2">
    <name type="scientific">Desulfocurvibacter africanus subsp. africanus str. Walvis Bay</name>
    <dbReference type="NCBI Taxonomy" id="690850"/>
    <lineage>
        <taxon>Bacteria</taxon>
        <taxon>Pseudomonadati</taxon>
        <taxon>Thermodesulfobacteriota</taxon>
        <taxon>Desulfovibrionia</taxon>
        <taxon>Desulfovibrionales</taxon>
        <taxon>Desulfovibrionaceae</taxon>
        <taxon>Desulfocurvibacter</taxon>
    </lineage>
</organism>
<evidence type="ECO:0000313" key="2">
    <source>
        <dbReference type="Proteomes" id="UP000007844"/>
    </source>
</evidence>
<dbReference type="Proteomes" id="UP000007844">
    <property type="component" value="Chromosome"/>
</dbReference>